<name>A0A022WFV9_TRIRU</name>
<evidence type="ECO:0000256" key="9">
    <source>
        <dbReference type="SAM" id="MobiDB-lite"/>
    </source>
</evidence>
<keyword evidence="6" id="KW-0547">Nucleotide-binding</keyword>
<dbReference type="EMBL" id="KK207694">
    <property type="protein sequence ID" value="EZF57285.1"/>
    <property type="molecule type" value="Genomic_DNA"/>
</dbReference>
<dbReference type="GO" id="GO:0031123">
    <property type="term" value="P:RNA 3'-end processing"/>
    <property type="evidence" value="ECO:0007669"/>
    <property type="project" value="InterPro"/>
</dbReference>
<evidence type="ECO:0000256" key="7">
    <source>
        <dbReference type="ARBA" id="ARBA00022840"/>
    </source>
</evidence>
<evidence type="ECO:0000256" key="5">
    <source>
        <dbReference type="ARBA" id="ARBA00022679"/>
    </source>
</evidence>
<evidence type="ECO:0000259" key="10">
    <source>
        <dbReference type="Pfam" id="PF03372"/>
    </source>
</evidence>
<organism evidence="13">
    <name type="scientific">Trichophyton rubrum CBS 288.86</name>
    <dbReference type="NCBI Taxonomy" id="1215330"/>
    <lineage>
        <taxon>Eukaryota</taxon>
        <taxon>Fungi</taxon>
        <taxon>Dikarya</taxon>
        <taxon>Ascomycota</taxon>
        <taxon>Pezizomycotina</taxon>
        <taxon>Eurotiomycetes</taxon>
        <taxon>Eurotiomycetidae</taxon>
        <taxon>Onygenales</taxon>
        <taxon>Arthrodermataceae</taxon>
        <taxon>Trichophyton</taxon>
    </lineage>
</organism>
<evidence type="ECO:0000256" key="1">
    <source>
        <dbReference type="ARBA" id="ARBA00004123"/>
    </source>
</evidence>
<dbReference type="GO" id="GO:0005634">
    <property type="term" value="C:nucleus"/>
    <property type="evidence" value="ECO:0007669"/>
    <property type="project" value="UniProtKB-SubCell"/>
</dbReference>
<evidence type="ECO:0000256" key="4">
    <source>
        <dbReference type="ARBA" id="ARBA00022664"/>
    </source>
</evidence>
<proteinExistence type="inferred from homology"/>
<dbReference type="SUPFAM" id="SSF81301">
    <property type="entry name" value="Nucleotidyltransferase"/>
    <property type="match status" value="1"/>
</dbReference>
<feature type="compositionally biased region" description="Acidic residues" evidence="9">
    <location>
        <begin position="1081"/>
        <end position="1095"/>
    </location>
</feature>
<dbReference type="EC" id="2.7.7.19" evidence="3"/>
<comment type="subcellular location">
    <subcellularLocation>
        <location evidence="1">Nucleus</location>
    </subcellularLocation>
</comment>
<dbReference type="PANTHER" id="PTHR10682">
    <property type="entry name" value="POLY A POLYMERASE"/>
    <property type="match status" value="1"/>
</dbReference>
<feature type="region of interest" description="Disordered" evidence="9">
    <location>
        <begin position="1077"/>
        <end position="1115"/>
    </location>
</feature>
<evidence type="ECO:0000256" key="3">
    <source>
        <dbReference type="ARBA" id="ARBA00012388"/>
    </source>
</evidence>
<dbReference type="Proteomes" id="UP000023758">
    <property type="component" value="Unassembled WGS sequence"/>
</dbReference>
<evidence type="ECO:0000256" key="2">
    <source>
        <dbReference type="ARBA" id="ARBA00010912"/>
    </source>
</evidence>
<dbReference type="InterPro" id="IPR011068">
    <property type="entry name" value="NuclTrfase_I-like_C"/>
</dbReference>
<dbReference type="InterPro" id="IPR040459">
    <property type="entry name" value="MJ1316"/>
</dbReference>
<dbReference type="GO" id="GO:1990817">
    <property type="term" value="F:poly(A) RNA polymerase activity"/>
    <property type="evidence" value="ECO:0007669"/>
    <property type="project" value="UniProtKB-EC"/>
</dbReference>
<dbReference type="SUPFAM" id="SSF55144">
    <property type="entry name" value="LigT-like"/>
    <property type="match status" value="1"/>
</dbReference>
<dbReference type="Pfam" id="PF04928">
    <property type="entry name" value="PAP_central"/>
    <property type="match status" value="1"/>
</dbReference>
<protein>
    <recommendedName>
        <fullName evidence="3">polynucleotide adenylyltransferase</fullName>
        <ecNumber evidence="3">2.7.7.19</ecNumber>
    </recommendedName>
</protein>
<dbReference type="SUPFAM" id="SSF81631">
    <property type="entry name" value="PAP/OAS1 substrate-binding domain"/>
    <property type="match status" value="1"/>
</dbReference>
<dbReference type="Gene3D" id="1.10.1410.10">
    <property type="match status" value="1"/>
</dbReference>
<sequence>MADQEELPKTRNLSLLSFQTALCIVPPRRLWKDIDRLRSLYDQAYGRWPPHINLIYPFVPTDRLLDVSRLIQEKLNSLSRSPEHQNISIQSGPAGYFRNRGGNTVHLTLNDRAADQLRHLRASILDALGHHGKEERDYCPHLTIGQTKADVDLRDFLLDKANMLPAAQWDLDHLVILHREKGFGGSSVSKMVIWDAIDLSGNNMSTSEELTRLYSGMSLHGLDAEVNEPRSSTEQMTTYEYSPGDHSWCPITEPLLEPVNVRSNNFTVSTYNVLAEFTSSPPRDRYEALAHNILSSNALADVLVLQEICDNFLLFLLSHKDIQRRYPFVSHGPPGQGGSPPLPSLRNIVVFSQWRFTWAWLPFDERHKGAAVVKIDGIGDLKFSLPVVVAAVHLTSGLNDAAVDSKLSQINSIIHLLDDDYHSNPSVIAGDFNFATSQEVIDEALRLKMISPVGLEKILGFDCLLSKAHFMDGWVVAGEEPEGAGIHSRIGEGEQGATFDPILNPLAAQNSVNGRPQRYDRIFVRQTGKTSVTDFNFFGLRHALKGENQQSSEFASDHWGIRAGAQIGDSLIESKASELVSQETLPQLASVPDTLSSLDEIVSSLEDSSILPGEEDFKSRKTVVATLSQILTEPIHDSSGRDIKTPLVLIPVGSYGLGTWGPRSDVDCLCIGAISSTTFFALAIQRLRRASALGIRIVRKVKAATGIMLELQSGHIKLDLQYCPAANIAERWQEVSRIPSHDPIFDLSLHSLSKLQPYRDQEYIKRMVPDMYVFRLAHRCITQWAKSSGVYSSKFGLLGGIHITMMLCRLHQLIHEKFGRVTVPELVAMFFHHYAHFDWKNNMVVSPGVQTRYRRSLREPMVILTVHAPTINVARAVTTPSLRTIVSAFKRAEELMGEDGAKWSNILNDISISHNNQTGAEKFLAAYKSYIKVNVQYWGPSPTQASSLIGWLESRFFRLLNDLDRQVLGIHGRIWPARFTSIDAPDSENDGETEYQGCYLVGLERMSDAVNTAANKEETIRTLHTAINQFTASLHEEDRYFDSSVCWIDAILVKQAELGELKLDSRNWGGQAGLDHMVSDFSEDDDEGDDPDDEQEVKNALQEEGHLGGRSKPHLKNALLSSNPVSANKLRPAADVISRLRWDPKIDFGDYLVGYEDRFLGVKEMPLSRWKSEQTDEEFIPQHRIVYFKRKSDGRRVWDRETRKDEIFGSGAGGYD</sequence>
<dbReference type="HOGENOM" id="CLU_004292_0_0_1"/>
<keyword evidence="4" id="KW-0507">mRNA processing</keyword>
<dbReference type="GO" id="GO:0003723">
    <property type="term" value="F:RNA binding"/>
    <property type="evidence" value="ECO:0007669"/>
    <property type="project" value="InterPro"/>
</dbReference>
<evidence type="ECO:0000259" key="11">
    <source>
        <dbReference type="Pfam" id="PF04457"/>
    </source>
</evidence>
<evidence type="ECO:0000256" key="8">
    <source>
        <dbReference type="ARBA" id="ARBA00023242"/>
    </source>
</evidence>
<dbReference type="InterPro" id="IPR043519">
    <property type="entry name" value="NT_sf"/>
</dbReference>
<dbReference type="OrthoDB" id="10263155at2759"/>
<keyword evidence="8" id="KW-0539">Nucleus</keyword>
<reference evidence="13" key="1">
    <citation type="submission" date="2014-02" db="EMBL/GenBank/DDBJ databases">
        <title>The Genome Sequence of Trichophyton rubrum (morphotype fischeri) CBS 288.86.</title>
        <authorList>
            <consortium name="The Broad Institute Genomics Platform"/>
            <person name="Cuomo C.A."/>
            <person name="White T.C."/>
            <person name="Graser Y."/>
            <person name="Martinez-Rossi N."/>
            <person name="Heitman J."/>
            <person name="Young S.K."/>
            <person name="Zeng Q."/>
            <person name="Gargeya S."/>
            <person name="Abouelleil A."/>
            <person name="Alvarado L."/>
            <person name="Chapman S.B."/>
            <person name="Gainer-Dewar J."/>
            <person name="Goldberg J."/>
            <person name="Griggs A."/>
            <person name="Gujja S."/>
            <person name="Hansen M."/>
            <person name="Howarth C."/>
            <person name="Imamovic A."/>
            <person name="Larimer J."/>
            <person name="Martinez D."/>
            <person name="Murphy C."/>
            <person name="Pearson M.D."/>
            <person name="Persinoti G."/>
            <person name="Poon T."/>
            <person name="Priest M."/>
            <person name="Roberts A.D."/>
            <person name="Saif S."/>
            <person name="Shea T.D."/>
            <person name="Sykes S.N."/>
            <person name="Wortman J."/>
            <person name="Nusbaum C."/>
            <person name="Birren B."/>
        </authorList>
    </citation>
    <scope>NUCLEOTIDE SEQUENCE [LARGE SCALE GENOMIC DNA]</scope>
    <source>
        <strain evidence="13">CBS 288.86</strain>
    </source>
</reference>
<evidence type="ECO:0000313" key="13">
    <source>
        <dbReference type="EMBL" id="EZF57285.1"/>
    </source>
</evidence>
<dbReference type="InterPro" id="IPR005135">
    <property type="entry name" value="Endo/exonuclease/phosphatase"/>
</dbReference>
<dbReference type="InterPro" id="IPR036691">
    <property type="entry name" value="Endo/exonu/phosph_ase_sf"/>
</dbReference>
<evidence type="ECO:0000256" key="6">
    <source>
        <dbReference type="ARBA" id="ARBA00022741"/>
    </source>
</evidence>
<feature type="domain" description="Endonuclease/exonuclease/phosphatase" evidence="10">
    <location>
        <begin position="270"/>
        <end position="526"/>
    </location>
</feature>
<dbReference type="Pfam" id="PF04457">
    <property type="entry name" value="MJ1316"/>
    <property type="match status" value="1"/>
</dbReference>
<keyword evidence="5" id="KW-0808">Transferase</keyword>
<gene>
    <name evidence="13" type="ORF">H103_00428</name>
</gene>
<dbReference type="SUPFAM" id="SSF55003">
    <property type="entry name" value="PAP/Archaeal CCA-adding enzyme, C-terminal domain"/>
    <property type="match status" value="1"/>
</dbReference>
<dbReference type="SUPFAM" id="SSF56219">
    <property type="entry name" value="DNase I-like"/>
    <property type="match status" value="1"/>
</dbReference>
<dbReference type="PANTHER" id="PTHR10682:SF23">
    <property type="entry name" value="POLYNUCLEOTIDE ADENYLYLTRANSFERASE"/>
    <property type="match status" value="1"/>
</dbReference>
<dbReference type="GO" id="GO:0006397">
    <property type="term" value="P:mRNA processing"/>
    <property type="evidence" value="ECO:0007669"/>
    <property type="project" value="UniProtKB-KW"/>
</dbReference>
<dbReference type="AlphaFoldDB" id="A0A022WFV9"/>
<evidence type="ECO:0000259" key="12">
    <source>
        <dbReference type="Pfam" id="PF04928"/>
    </source>
</evidence>
<comment type="similarity">
    <text evidence="2">Belongs to the poly(A) polymerase family.</text>
</comment>
<accession>A0A022WFV9</accession>
<dbReference type="GO" id="GO:0005524">
    <property type="term" value="F:ATP binding"/>
    <property type="evidence" value="ECO:0007669"/>
    <property type="project" value="UniProtKB-KW"/>
</dbReference>
<dbReference type="InterPro" id="IPR009097">
    <property type="entry name" value="Cyclic_Pdiesterase"/>
</dbReference>
<dbReference type="Pfam" id="PF03372">
    <property type="entry name" value="Exo_endo_phos"/>
    <property type="match status" value="1"/>
</dbReference>
<feature type="domain" description="MJ1316 RNA cyclic group end recognition" evidence="11">
    <location>
        <begin position="1130"/>
        <end position="1200"/>
    </location>
</feature>
<dbReference type="Gene3D" id="3.30.70.590">
    <property type="entry name" value="Poly(A) polymerase predicted RNA binding domain"/>
    <property type="match status" value="1"/>
</dbReference>
<dbReference type="Gene3D" id="3.60.10.10">
    <property type="entry name" value="Endonuclease/exonuclease/phosphatase"/>
    <property type="match status" value="1"/>
</dbReference>
<dbReference type="Gene3D" id="3.90.1140.10">
    <property type="entry name" value="Cyclic phosphodiesterase"/>
    <property type="match status" value="1"/>
</dbReference>
<dbReference type="InterPro" id="IPR007012">
    <property type="entry name" value="PolA_pol_cen_dom"/>
</dbReference>
<feature type="domain" description="Poly(A) polymerase central" evidence="12">
    <location>
        <begin position="773"/>
        <end position="898"/>
    </location>
</feature>
<dbReference type="Pfam" id="PF13563">
    <property type="entry name" value="2_5_RNA_ligase2"/>
    <property type="match status" value="1"/>
</dbReference>
<dbReference type="Gene3D" id="3.30.460.10">
    <property type="entry name" value="Beta Polymerase, domain 2"/>
    <property type="match status" value="1"/>
</dbReference>
<keyword evidence="7" id="KW-0067">ATP-binding</keyword>